<dbReference type="InterPro" id="IPR002938">
    <property type="entry name" value="FAD-bd"/>
</dbReference>
<sequence length="306" mass="33624">MSAARQARILYEATEHGTEYVFGDSITSITEDPGGVEVTFEHAAPRRFDLVVGADGLHSNVRRLVFGPEERFVRHLGLYLAVFTMPNHLGLDHAALGYRTADKLVTVYSARHNTEAKSVFYFGSPPLEVDRHDTGAQRRILTERFAGSGWETDRLLDRMRDAPDLYFDSVGQVRMDAWTRGRVALLGDAAWSPSALTGMGTGLAIVGAYVLAGELAAARGDHQAAFACYDTIMREYVARCQKIGDGVAKMLVPGNRVAVALLNRYYALIPYLPGKKLMAKMARRTAESVNLHNYPRGISDSGVFPA</sequence>
<dbReference type="EMBL" id="WOFH01000001">
    <property type="protein sequence ID" value="MUN35797.1"/>
    <property type="molecule type" value="Genomic_DNA"/>
</dbReference>
<dbReference type="PANTHER" id="PTHR46865">
    <property type="entry name" value="OXIDOREDUCTASE-RELATED"/>
    <property type="match status" value="1"/>
</dbReference>
<organism evidence="2 3">
    <name type="scientific">Actinomadura litoris</name>
    <dbReference type="NCBI Taxonomy" id="2678616"/>
    <lineage>
        <taxon>Bacteria</taxon>
        <taxon>Bacillati</taxon>
        <taxon>Actinomycetota</taxon>
        <taxon>Actinomycetes</taxon>
        <taxon>Streptosporangiales</taxon>
        <taxon>Thermomonosporaceae</taxon>
        <taxon>Actinomadura</taxon>
    </lineage>
</organism>
<dbReference type="SUPFAM" id="SSF51905">
    <property type="entry name" value="FAD/NAD(P)-binding domain"/>
    <property type="match status" value="1"/>
</dbReference>
<evidence type="ECO:0000313" key="2">
    <source>
        <dbReference type="EMBL" id="MUN35797.1"/>
    </source>
</evidence>
<dbReference type="Gene3D" id="3.30.9.10">
    <property type="entry name" value="D-Amino Acid Oxidase, subunit A, domain 2"/>
    <property type="match status" value="1"/>
</dbReference>
<dbReference type="PANTHER" id="PTHR46865:SF2">
    <property type="entry name" value="MONOOXYGENASE"/>
    <property type="match status" value="1"/>
</dbReference>
<keyword evidence="3" id="KW-1185">Reference proteome</keyword>
<gene>
    <name evidence="2" type="ORF">GNZ18_04175</name>
</gene>
<dbReference type="Gene3D" id="3.50.50.60">
    <property type="entry name" value="FAD/NAD(P)-binding domain"/>
    <property type="match status" value="1"/>
</dbReference>
<proteinExistence type="predicted"/>
<reference evidence="2 3" key="1">
    <citation type="submission" date="2019-11" db="EMBL/GenBank/DDBJ databases">
        <authorList>
            <person name="Cao P."/>
        </authorList>
    </citation>
    <scope>NUCLEOTIDE SEQUENCE [LARGE SCALE GENOMIC DNA]</scope>
    <source>
        <strain evidence="2 3">NEAU-AAG5</strain>
    </source>
</reference>
<dbReference type="Pfam" id="PF01494">
    <property type="entry name" value="FAD_binding_3"/>
    <property type="match status" value="1"/>
</dbReference>
<dbReference type="Proteomes" id="UP000432015">
    <property type="component" value="Unassembled WGS sequence"/>
</dbReference>
<evidence type="ECO:0000313" key="3">
    <source>
        <dbReference type="Proteomes" id="UP000432015"/>
    </source>
</evidence>
<dbReference type="InterPro" id="IPR036188">
    <property type="entry name" value="FAD/NAD-bd_sf"/>
</dbReference>
<dbReference type="PRINTS" id="PR00420">
    <property type="entry name" value="RNGMNOXGNASE"/>
</dbReference>
<evidence type="ECO:0000259" key="1">
    <source>
        <dbReference type="Pfam" id="PF01494"/>
    </source>
</evidence>
<dbReference type="RefSeq" id="WP_156214674.1">
    <property type="nucleotide sequence ID" value="NZ_WOFH01000001.1"/>
</dbReference>
<protein>
    <submittedName>
        <fullName evidence="2">FAD-dependent oxidoreductase</fullName>
    </submittedName>
</protein>
<dbReference type="AlphaFoldDB" id="A0A7K1KUR7"/>
<name>A0A7K1KUR7_9ACTN</name>
<feature type="domain" description="FAD-binding" evidence="1">
    <location>
        <begin position="8"/>
        <end position="220"/>
    </location>
</feature>
<dbReference type="GO" id="GO:0071949">
    <property type="term" value="F:FAD binding"/>
    <property type="evidence" value="ECO:0007669"/>
    <property type="project" value="InterPro"/>
</dbReference>
<accession>A0A7K1KUR7</accession>
<comment type="caution">
    <text evidence="2">The sequence shown here is derived from an EMBL/GenBank/DDBJ whole genome shotgun (WGS) entry which is preliminary data.</text>
</comment>
<dbReference type="InterPro" id="IPR051704">
    <property type="entry name" value="FAD_aromatic-hydroxylase"/>
</dbReference>